<keyword evidence="7 9" id="KW-0129">CBS domain</keyword>
<keyword evidence="8 10" id="KW-0472">Membrane</keyword>
<comment type="subcellular location">
    <subcellularLocation>
        <location evidence="1">Cell membrane</location>
        <topology evidence="1">Multi-pass membrane protein</topology>
    </subcellularLocation>
</comment>
<dbReference type="PROSITE" id="PS51371">
    <property type="entry name" value="CBS"/>
    <property type="match status" value="2"/>
</dbReference>
<keyword evidence="6 10" id="KW-1133">Transmembrane helix</keyword>
<feature type="domain" description="CBS" evidence="12">
    <location>
        <begin position="212"/>
        <end position="272"/>
    </location>
</feature>
<dbReference type="InterPro" id="IPR002550">
    <property type="entry name" value="CNNM"/>
</dbReference>
<feature type="transmembrane region" description="Helical" evidence="11">
    <location>
        <begin position="96"/>
        <end position="117"/>
    </location>
</feature>
<evidence type="ECO:0000259" key="13">
    <source>
        <dbReference type="PROSITE" id="PS51846"/>
    </source>
</evidence>
<evidence type="ECO:0000256" key="7">
    <source>
        <dbReference type="ARBA" id="ARBA00023122"/>
    </source>
</evidence>
<dbReference type="SUPFAM" id="SSF54631">
    <property type="entry name" value="CBS-domain pair"/>
    <property type="match status" value="1"/>
</dbReference>
<evidence type="ECO:0000256" key="5">
    <source>
        <dbReference type="ARBA" id="ARBA00022737"/>
    </source>
</evidence>
<proteinExistence type="inferred from homology"/>
<evidence type="ECO:0000256" key="2">
    <source>
        <dbReference type="ARBA" id="ARBA00006337"/>
    </source>
</evidence>
<feature type="domain" description="CBS" evidence="12">
    <location>
        <begin position="280"/>
        <end position="337"/>
    </location>
</feature>
<evidence type="ECO:0000313" key="15">
    <source>
        <dbReference type="Proteomes" id="UP000265962"/>
    </source>
</evidence>
<organism evidence="14 15">
    <name type="scientific">Propionibacterium ruminifibrarum</name>
    <dbReference type="NCBI Taxonomy" id="1962131"/>
    <lineage>
        <taxon>Bacteria</taxon>
        <taxon>Bacillati</taxon>
        <taxon>Actinomycetota</taxon>
        <taxon>Actinomycetes</taxon>
        <taxon>Propionibacteriales</taxon>
        <taxon>Propionibacteriaceae</taxon>
        <taxon>Propionibacterium</taxon>
    </lineage>
</organism>
<dbReference type="Pfam" id="PF00571">
    <property type="entry name" value="CBS"/>
    <property type="match status" value="2"/>
</dbReference>
<dbReference type="PANTHER" id="PTHR22777:SF32">
    <property type="entry name" value="UPF0053 INNER MEMBRANE PROTEIN YFJD"/>
    <property type="match status" value="1"/>
</dbReference>
<dbReference type="InterPro" id="IPR046342">
    <property type="entry name" value="CBS_dom_sf"/>
</dbReference>
<dbReference type="SMART" id="SM01091">
    <property type="entry name" value="CorC_HlyC"/>
    <property type="match status" value="1"/>
</dbReference>
<dbReference type="GO" id="GO:0016491">
    <property type="term" value="F:oxidoreductase activity"/>
    <property type="evidence" value="ECO:0007669"/>
    <property type="project" value="UniProtKB-KW"/>
</dbReference>
<sequence length="439" mass="47726">MAGGQVTSGQWIALAVALVATILASLLAAGETALQVITPSRAQHMVDDGVRGAARVAEIEADPAPAINTAMLLRTACEMVTACVVFWVLFEHLDGTWVRFAVPVLVLTVIAFILWGVMPRTLGRQRAETVAVRASGPLRLCTALFGWLTSALILVGNAVTPGRGYADGPFASEEELRQLVDIAEQADAIEHGEREMIHSVFELGDTLVREVMVPRTDVVFIESGKTLRQGMSLALRSGFSRIPVIGENLDDVRGVMYIKDITQRIFDDPDAERAETVDQHMRPVAFCPDSKPVDELLTEMQASRNHMVVVVDEFGGSAGLATIEDLVEEIVGEITDEYDAEPDLAERIEPDRWRVSARMSLGEVGDLFGLDLADEDVDTAGGLMAKLLNRVPIPGAHVQWQGLEFTAERATGRRHQIDTIVVSSLPEPAGDEQEPTDEQ</sequence>
<dbReference type="EC" id="1.1.-.-" evidence="14"/>
<evidence type="ECO:0000256" key="8">
    <source>
        <dbReference type="ARBA" id="ARBA00023136"/>
    </source>
</evidence>
<dbReference type="Proteomes" id="UP000265962">
    <property type="component" value="Unassembled WGS sequence"/>
</dbReference>
<dbReference type="EMBL" id="OMOH01000002">
    <property type="protein sequence ID" value="SPF67518.1"/>
    <property type="molecule type" value="Genomic_DNA"/>
</dbReference>
<name>A0A375I1I6_9ACTN</name>
<comment type="similarity">
    <text evidence="2">Belongs to the UPF0053 family.</text>
</comment>
<evidence type="ECO:0000256" key="6">
    <source>
        <dbReference type="ARBA" id="ARBA00022989"/>
    </source>
</evidence>
<dbReference type="Pfam" id="PF03471">
    <property type="entry name" value="CorC_HlyC"/>
    <property type="match status" value="1"/>
</dbReference>
<evidence type="ECO:0000256" key="4">
    <source>
        <dbReference type="ARBA" id="ARBA00022692"/>
    </source>
</evidence>
<evidence type="ECO:0000256" key="11">
    <source>
        <dbReference type="SAM" id="Phobius"/>
    </source>
</evidence>
<evidence type="ECO:0000256" key="3">
    <source>
        <dbReference type="ARBA" id="ARBA00022475"/>
    </source>
</evidence>
<dbReference type="InterPro" id="IPR005170">
    <property type="entry name" value="Transptr-assoc_dom"/>
</dbReference>
<keyword evidence="5" id="KW-0677">Repeat</keyword>
<dbReference type="CDD" id="cd04590">
    <property type="entry name" value="CBS_pair_CorC_HlyC_assoc"/>
    <property type="match status" value="1"/>
</dbReference>
<dbReference type="PROSITE" id="PS51846">
    <property type="entry name" value="CNNM"/>
    <property type="match status" value="1"/>
</dbReference>
<dbReference type="Pfam" id="PF01595">
    <property type="entry name" value="CNNM"/>
    <property type="match status" value="1"/>
</dbReference>
<dbReference type="PANTHER" id="PTHR22777">
    <property type="entry name" value="HEMOLYSIN-RELATED"/>
    <property type="match status" value="1"/>
</dbReference>
<dbReference type="InterPro" id="IPR044751">
    <property type="entry name" value="Ion_transp-like_CBS"/>
</dbReference>
<gene>
    <name evidence="14" type="ORF">PROPJV5_0472</name>
</gene>
<dbReference type="AlphaFoldDB" id="A0A375I1I6"/>
<dbReference type="InterPro" id="IPR016169">
    <property type="entry name" value="FAD-bd_PCMH_sub2"/>
</dbReference>
<dbReference type="Gene3D" id="3.10.580.10">
    <property type="entry name" value="CBS-domain"/>
    <property type="match status" value="1"/>
</dbReference>
<evidence type="ECO:0000259" key="12">
    <source>
        <dbReference type="PROSITE" id="PS51371"/>
    </source>
</evidence>
<keyword evidence="3" id="KW-1003">Cell membrane</keyword>
<reference evidence="15" key="1">
    <citation type="submission" date="2018-02" db="EMBL/GenBank/DDBJ databases">
        <authorList>
            <person name="Hornung B."/>
        </authorList>
    </citation>
    <scope>NUCLEOTIDE SEQUENCE [LARGE SCALE GENOMIC DNA]</scope>
</reference>
<dbReference type="GO" id="GO:0050660">
    <property type="term" value="F:flavin adenine dinucleotide binding"/>
    <property type="evidence" value="ECO:0007669"/>
    <property type="project" value="InterPro"/>
</dbReference>
<evidence type="ECO:0000256" key="1">
    <source>
        <dbReference type="ARBA" id="ARBA00004651"/>
    </source>
</evidence>
<keyword evidence="15" id="KW-1185">Reference proteome</keyword>
<evidence type="ECO:0000256" key="10">
    <source>
        <dbReference type="PROSITE-ProRule" id="PRU01193"/>
    </source>
</evidence>
<keyword evidence="4 10" id="KW-0812">Transmembrane</keyword>
<dbReference type="GO" id="GO:0005886">
    <property type="term" value="C:plasma membrane"/>
    <property type="evidence" value="ECO:0007669"/>
    <property type="project" value="UniProtKB-SubCell"/>
</dbReference>
<keyword evidence="14" id="KW-0560">Oxidoreductase</keyword>
<dbReference type="InterPro" id="IPR036318">
    <property type="entry name" value="FAD-bd_PCMH-like_sf"/>
</dbReference>
<feature type="domain" description="CNNM transmembrane" evidence="13">
    <location>
        <begin position="6"/>
        <end position="193"/>
    </location>
</feature>
<protein>
    <submittedName>
        <fullName evidence="14">CO dehydrogenase flavoprotein-like, FAD-binding, subdomain 2</fullName>
        <ecNumber evidence="14">1.1.-.-</ecNumber>
    </submittedName>
</protein>
<dbReference type="InterPro" id="IPR000644">
    <property type="entry name" value="CBS_dom"/>
</dbReference>
<dbReference type="SUPFAM" id="SSF56176">
    <property type="entry name" value="FAD-binding/transporter-associated domain-like"/>
    <property type="match status" value="1"/>
</dbReference>
<feature type="transmembrane region" description="Helical" evidence="11">
    <location>
        <begin position="138"/>
        <end position="159"/>
    </location>
</feature>
<dbReference type="FunFam" id="3.10.580.10:FF:000002">
    <property type="entry name" value="Magnesium/cobalt efflux protein CorC"/>
    <property type="match status" value="1"/>
</dbReference>
<evidence type="ECO:0000256" key="9">
    <source>
        <dbReference type="PROSITE-ProRule" id="PRU00703"/>
    </source>
</evidence>
<evidence type="ECO:0000313" key="14">
    <source>
        <dbReference type="EMBL" id="SPF67518.1"/>
    </source>
</evidence>
<feature type="transmembrane region" description="Helical" evidence="11">
    <location>
        <begin position="12"/>
        <end position="34"/>
    </location>
</feature>
<accession>A0A375I1I6</accession>
<dbReference type="Gene3D" id="3.30.465.10">
    <property type="match status" value="1"/>
</dbReference>